<evidence type="ECO:0000313" key="5">
    <source>
        <dbReference type="EMBL" id="EON97277.1"/>
    </source>
</evidence>
<dbReference type="GO" id="GO:0005681">
    <property type="term" value="C:spliceosomal complex"/>
    <property type="evidence" value="ECO:0007669"/>
    <property type="project" value="TreeGrafter"/>
</dbReference>
<dbReference type="PANTHER" id="PTHR13486:SF2">
    <property type="entry name" value="SPLICING FACTOR C9ORF78"/>
    <property type="match status" value="1"/>
</dbReference>
<evidence type="ECO:0000256" key="3">
    <source>
        <dbReference type="ARBA" id="ARBA00023242"/>
    </source>
</evidence>
<dbReference type="GO" id="GO:0004386">
    <property type="term" value="F:helicase activity"/>
    <property type="evidence" value="ECO:0007669"/>
    <property type="project" value="UniProtKB-KW"/>
</dbReference>
<dbReference type="AlphaFoldDB" id="R8BDB1"/>
<dbReference type="Proteomes" id="UP000014074">
    <property type="component" value="Unassembled WGS sequence"/>
</dbReference>
<keyword evidence="6" id="KW-1185">Reference proteome</keyword>
<feature type="region of interest" description="Disordered" evidence="4">
    <location>
        <begin position="268"/>
        <end position="321"/>
    </location>
</feature>
<protein>
    <submittedName>
        <fullName evidence="5">Putative mrna splicing factor rna helicase protein</fullName>
    </submittedName>
</protein>
<feature type="compositionally biased region" description="Basic and acidic residues" evidence="4">
    <location>
        <begin position="307"/>
        <end position="321"/>
    </location>
</feature>
<proteinExistence type="inferred from homology"/>
<feature type="region of interest" description="Disordered" evidence="4">
    <location>
        <begin position="81"/>
        <end position="149"/>
    </location>
</feature>
<evidence type="ECO:0000256" key="2">
    <source>
        <dbReference type="ARBA" id="ARBA00007643"/>
    </source>
</evidence>
<feature type="compositionally biased region" description="Basic and acidic residues" evidence="4">
    <location>
        <begin position="36"/>
        <end position="55"/>
    </location>
</feature>
<dbReference type="RefSeq" id="XP_007917934.1">
    <property type="nucleotide sequence ID" value="XM_007919743.1"/>
</dbReference>
<dbReference type="eggNOG" id="ENOG502S5M8">
    <property type="taxonomic scope" value="Eukaryota"/>
</dbReference>
<keyword evidence="5" id="KW-0347">Helicase</keyword>
<keyword evidence="5" id="KW-0547">Nucleotide-binding</keyword>
<accession>R8BDB1</accession>
<name>R8BDB1_PHAM7</name>
<dbReference type="EMBL" id="KB933272">
    <property type="protein sequence ID" value="EON97277.1"/>
    <property type="molecule type" value="Genomic_DNA"/>
</dbReference>
<keyword evidence="5" id="KW-0067">ATP-binding</keyword>
<dbReference type="GeneID" id="19327947"/>
<comment type="similarity">
    <text evidence="2">Belongs to the TLS1 family.</text>
</comment>
<feature type="region of interest" description="Disordered" evidence="4">
    <location>
        <begin position="233"/>
        <end position="252"/>
    </location>
</feature>
<dbReference type="KEGG" id="tmn:UCRPA7_7209"/>
<reference evidence="6" key="1">
    <citation type="journal article" date="2013" name="Genome Announc.">
        <title>Draft genome sequence of the ascomycete Phaeoacremonium aleophilum strain UCR-PA7, a causal agent of the esca disease complex in grapevines.</title>
        <authorList>
            <person name="Blanco-Ulate B."/>
            <person name="Rolshausen P."/>
            <person name="Cantu D."/>
        </authorList>
    </citation>
    <scope>NUCLEOTIDE SEQUENCE [LARGE SCALE GENOMIC DNA]</scope>
    <source>
        <strain evidence="6">UCR-PA7</strain>
    </source>
</reference>
<keyword evidence="5" id="KW-0378">Hydrolase</keyword>
<evidence type="ECO:0000256" key="4">
    <source>
        <dbReference type="SAM" id="MobiDB-lite"/>
    </source>
</evidence>
<feature type="compositionally biased region" description="Basic and acidic residues" evidence="4">
    <location>
        <begin position="85"/>
        <end position="116"/>
    </location>
</feature>
<evidence type="ECO:0000256" key="1">
    <source>
        <dbReference type="ARBA" id="ARBA00004123"/>
    </source>
</evidence>
<dbReference type="PANTHER" id="PTHR13486">
    <property type="entry name" value="TELOMERE LENGTH AND SILENCING PROTEIN 1 TLS1 FAMILY MEMBER"/>
    <property type="match status" value="1"/>
</dbReference>
<dbReference type="HOGENOM" id="CLU_047429_1_0_1"/>
<sequence>MASPLAEPAQTEPQVVFRPGKKRKIYRQRAEDDEEAAKPKIETPTEPKITGEVHPSEASSNVAEEEGLSVAEILRLRNARRSRLRGVEFRPEQGPREGAEAENKETSLVLKKDAADGPKSSDALVGGMTKRFAPQTGASSGKQPLPDQPVMQGKLQEIDLGEEVRMRNVAMTDKARRQLQGEDIIDEESSGRPKKVRLGKDGKPWRPRKRRGSDDIKRDQLVEEFLRENRLDVYDVPAQPSPSATPGMDEAADERIAEEFRREFMDAMTQRQQRKKTVQPARPGAKGKEEEVLKGPKLGGSRNARAAMRDLLLKQEQQKKR</sequence>
<keyword evidence="3" id="KW-0539">Nucleus</keyword>
<dbReference type="Pfam" id="PF07052">
    <property type="entry name" value="Hep_59"/>
    <property type="match status" value="1"/>
</dbReference>
<dbReference type="InterPro" id="IPR010756">
    <property type="entry name" value="Tls1-like"/>
</dbReference>
<feature type="region of interest" description="Disordered" evidence="4">
    <location>
        <begin position="172"/>
        <end position="218"/>
    </location>
</feature>
<evidence type="ECO:0000313" key="6">
    <source>
        <dbReference type="Proteomes" id="UP000014074"/>
    </source>
</evidence>
<comment type="subcellular location">
    <subcellularLocation>
        <location evidence="1">Nucleus</location>
    </subcellularLocation>
</comment>
<gene>
    <name evidence="5" type="ORF">UCRPA7_7209</name>
</gene>
<dbReference type="GO" id="GO:0000398">
    <property type="term" value="P:mRNA splicing, via spliceosome"/>
    <property type="evidence" value="ECO:0007669"/>
    <property type="project" value="TreeGrafter"/>
</dbReference>
<feature type="region of interest" description="Disordered" evidence="4">
    <location>
        <begin position="1"/>
        <end position="68"/>
    </location>
</feature>
<organism evidence="5 6">
    <name type="scientific">Phaeoacremonium minimum (strain UCR-PA7)</name>
    <name type="common">Esca disease fungus</name>
    <name type="synonym">Togninia minima</name>
    <dbReference type="NCBI Taxonomy" id="1286976"/>
    <lineage>
        <taxon>Eukaryota</taxon>
        <taxon>Fungi</taxon>
        <taxon>Dikarya</taxon>
        <taxon>Ascomycota</taxon>
        <taxon>Pezizomycotina</taxon>
        <taxon>Sordariomycetes</taxon>
        <taxon>Sordariomycetidae</taxon>
        <taxon>Togniniales</taxon>
        <taxon>Togniniaceae</taxon>
        <taxon>Phaeoacremonium</taxon>
    </lineage>
</organism>
<dbReference type="OrthoDB" id="5627at2759"/>